<evidence type="ECO:0000313" key="2">
    <source>
        <dbReference type="Proteomes" id="UP000595703"/>
    </source>
</evidence>
<dbReference type="EMBL" id="AP018366">
    <property type="protein sequence ID" value="BBG20704.1"/>
    <property type="molecule type" value="Genomic_DNA"/>
</dbReference>
<reference evidence="1 2" key="1">
    <citation type="journal article" date="2020" name="Sci. Rep.">
        <title>beta-carboline chemical signals induce reveromycin production through a LuxR family regulator in Streptomyces sp. SN-593.</title>
        <authorList>
            <person name="Panthee S."/>
            <person name="Kito N."/>
            <person name="Hayashi T."/>
            <person name="Shimizu T."/>
            <person name="Ishikawa J."/>
            <person name="Hamamoto H."/>
            <person name="Osada H."/>
            <person name="Takahashi S."/>
        </authorList>
    </citation>
    <scope>NUCLEOTIDE SEQUENCE [LARGE SCALE GENOMIC DNA]</scope>
    <source>
        <strain evidence="1 2">SN-593</strain>
        <plasmid evidence="1 2">pRVR1</plasmid>
    </source>
</reference>
<dbReference type="Proteomes" id="UP000595703">
    <property type="component" value="Plasmid pRVR1"/>
</dbReference>
<accession>A0A7U3LG93</accession>
<evidence type="ECO:0000313" key="1">
    <source>
        <dbReference type="EMBL" id="BBG20704.1"/>
    </source>
</evidence>
<proteinExistence type="predicted"/>
<organism evidence="1 2">
    <name type="scientific">Actinacidiphila reveromycinica</name>
    <dbReference type="NCBI Taxonomy" id="659352"/>
    <lineage>
        <taxon>Bacteria</taxon>
        <taxon>Bacillati</taxon>
        <taxon>Actinomycetota</taxon>
        <taxon>Actinomycetes</taxon>
        <taxon>Kitasatosporales</taxon>
        <taxon>Streptomycetaceae</taxon>
        <taxon>Actinacidiphila</taxon>
    </lineage>
</organism>
<protein>
    <submittedName>
        <fullName evidence="1">Uncharacterized protein</fullName>
    </submittedName>
</protein>
<keyword evidence="1" id="KW-0614">Plasmid</keyword>
<geneLocation type="plasmid" evidence="1 2">
    <name>pRVR1</name>
</geneLocation>
<gene>
    <name evidence="1" type="ORF">RVR_P185</name>
</gene>
<dbReference type="KEGG" id="arev:RVR_P185"/>
<sequence>MLPIAEMIGSFAAGAFVKRRINETIALDNLPEPVARRLVCERIADGDPLLLAAPGQTWVLRLDVRPDDAPAQAVYITSRSTEDPTVVVSVLDPGYEGTPFEVLPIEVLDLFELQAWQADPYSVLFEGQQ</sequence>
<dbReference type="RefSeq" id="WP_202239853.1">
    <property type="nucleotide sequence ID" value="NZ_AP018366.1"/>
</dbReference>
<name>A0A7U3LG93_9ACTN</name>
<keyword evidence="2" id="KW-1185">Reference proteome</keyword>
<dbReference type="AlphaFoldDB" id="A0A7U3LG93"/>